<reference evidence="10 11" key="1">
    <citation type="submission" date="2020-08" db="EMBL/GenBank/DDBJ databases">
        <title>Genomic Encyclopedia of Type Strains, Phase IV (KMG-IV): sequencing the most valuable type-strain genomes for metagenomic binning, comparative biology and taxonomic classification.</title>
        <authorList>
            <person name="Goeker M."/>
        </authorList>
    </citation>
    <scope>NUCLEOTIDE SEQUENCE [LARGE SCALE GENOMIC DNA]</scope>
    <source>
        <strain evidence="10 11">DSM 12252</strain>
    </source>
</reference>
<comment type="subcellular location">
    <subcellularLocation>
        <location evidence="4">Cytoplasm</location>
    </subcellularLocation>
</comment>
<dbReference type="UniPathway" id="UPA00098">
    <property type="reaction ID" value="UER00361"/>
</dbReference>
<comment type="caution">
    <text evidence="10">The sequence shown here is derived from an EMBL/GenBank/DDBJ whole genome shotgun (WGS) entry which is preliminary data.</text>
</comment>
<dbReference type="InterPro" id="IPR053790">
    <property type="entry name" value="P5CR-like_CS"/>
</dbReference>
<keyword evidence="4" id="KW-0963">Cytoplasm</keyword>
<comment type="function">
    <text evidence="4">Catalyzes the reduction of 1-pyrroline-5-carboxylate (PCA) to L-proline.</text>
</comment>
<feature type="domain" description="Pyrroline-5-carboxylate reductase catalytic N-terminal" evidence="8">
    <location>
        <begin position="2"/>
        <end position="97"/>
    </location>
</feature>
<evidence type="ECO:0000256" key="2">
    <source>
        <dbReference type="ARBA" id="ARBA00022857"/>
    </source>
</evidence>
<dbReference type="InterPro" id="IPR036291">
    <property type="entry name" value="NAD(P)-bd_dom_sf"/>
</dbReference>
<evidence type="ECO:0000256" key="1">
    <source>
        <dbReference type="ARBA" id="ARBA00005525"/>
    </source>
</evidence>
<dbReference type="InterPro" id="IPR029036">
    <property type="entry name" value="P5CR_dimer"/>
</dbReference>
<keyword evidence="4 7" id="KW-0028">Amino-acid biosynthesis</keyword>
<comment type="similarity">
    <text evidence="1 4 7">Belongs to the pyrroline-5-carboxylate reductase family.</text>
</comment>
<feature type="binding site" evidence="6">
    <location>
        <begin position="69"/>
        <end position="72"/>
    </location>
    <ligand>
        <name>NADP(+)</name>
        <dbReference type="ChEBI" id="CHEBI:58349"/>
    </ligand>
</feature>
<dbReference type="FunFam" id="1.10.3730.10:FF:000001">
    <property type="entry name" value="Pyrroline-5-carboxylate reductase"/>
    <property type="match status" value="1"/>
</dbReference>
<comment type="catalytic activity">
    <reaction evidence="4">
        <text>L-proline + NAD(+) = (S)-1-pyrroline-5-carboxylate + NADH + 2 H(+)</text>
        <dbReference type="Rhea" id="RHEA:14105"/>
        <dbReference type="ChEBI" id="CHEBI:15378"/>
        <dbReference type="ChEBI" id="CHEBI:17388"/>
        <dbReference type="ChEBI" id="CHEBI:57540"/>
        <dbReference type="ChEBI" id="CHEBI:57945"/>
        <dbReference type="ChEBI" id="CHEBI:60039"/>
        <dbReference type="EC" id="1.5.1.2"/>
    </reaction>
</comment>
<dbReference type="RefSeq" id="WP_246438154.1">
    <property type="nucleotide sequence ID" value="NZ_JACHIG010000004.1"/>
</dbReference>
<dbReference type="PANTHER" id="PTHR11645:SF0">
    <property type="entry name" value="PYRROLINE-5-CARBOXYLATE REDUCTASE 3"/>
    <property type="match status" value="1"/>
</dbReference>
<dbReference type="SUPFAM" id="SSF48179">
    <property type="entry name" value="6-phosphogluconate dehydrogenase C-terminal domain-like"/>
    <property type="match status" value="1"/>
</dbReference>
<evidence type="ECO:0000259" key="9">
    <source>
        <dbReference type="Pfam" id="PF14748"/>
    </source>
</evidence>
<dbReference type="Pfam" id="PF03807">
    <property type="entry name" value="F420_oxidored"/>
    <property type="match status" value="1"/>
</dbReference>
<dbReference type="Gene3D" id="1.10.3730.10">
    <property type="entry name" value="ProC C-terminal domain-like"/>
    <property type="match status" value="1"/>
</dbReference>
<dbReference type="NCBIfam" id="TIGR00112">
    <property type="entry name" value="proC"/>
    <property type="match status" value="1"/>
</dbReference>
<dbReference type="EC" id="1.5.1.2" evidence="4 5"/>
<proteinExistence type="inferred from homology"/>
<dbReference type="GO" id="GO:0005737">
    <property type="term" value="C:cytoplasm"/>
    <property type="evidence" value="ECO:0007669"/>
    <property type="project" value="UniProtKB-SubCell"/>
</dbReference>
<evidence type="ECO:0000256" key="7">
    <source>
        <dbReference type="RuleBase" id="RU003903"/>
    </source>
</evidence>
<dbReference type="Proteomes" id="UP000590740">
    <property type="component" value="Unassembled WGS sequence"/>
</dbReference>
<comment type="catalytic activity">
    <reaction evidence="4 7">
        <text>L-proline + NADP(+) = (S)-1-pyrroline-5-carboxylate + NADPH + 2 H(+)</text>
        <dbReference type="Rhea" id="RHEA:14109"/>
        <dbReference type="ChEBI" id="CHEBI:15378"/>
        <dbReference type="ChEBI" id="CHEBI:17388"/>
        <dbReference type="ChEBI" id="CHEBI:57783"/>
        <dbReference type="ChEBI" id="CHEBI:58349"/>
        <dbReference type="ChEBI" id="CHEBI:60039"/>
        <dbReference type="EC" id="1.5.1.2"/>
    </reaction>
</comment>
<accession>A0A7W8DKH4</accession>
<dbReference type="GO" id="GO:0004735">
    <property type="term" value="F:pyrroline-5-carboxylate reductase activity"/>
    <property type="evidence" value="ECO:0007669"/>
    <property type="project" value="UniProtKB-UniRule"/>
</dbReference>
<evidence type="ECO:0000256" key="5">
    <source>
        <dbReference type="NCBIfam" id="TIGR00112"/>
    </source>
</evidence>
<dbReference type="Pfam" id="PF14748">
    <property type="entry name" value="P5CR_dimer"/>
    <property type="match status" value="1"/>
</dbReference>
<sequence>MKLGLIGCGKMGGALLRGVEQALGKGGLQVALSDVVPEAVAALGQCLRCKVTTGTPAEAAAVSDVIILAVKPGDMKPLCEALGQVPGSRLYLSIAAGISLTHLETWLGEKQRVIRSMPNTPALVGRGAAAFARGAKATAKDAALAAKILGAVGTADEVAEKLLDAVTGLSGSGPAYIYTVIEALADGGVLMGLPRAAALRLAAQTVAGAAEMVLSTGKHPASLRDEVTSPGGTTIAGLEKLEQHGLRNAMIQAVRAATEKSKALGA</sequence>
<dbReference type="InterPro" id="IPR000304">
    <property type="entry name" value="Pyrroline-COOH_reductase"/>
</dbReference>
<dbReference type="InterPro" id="IPR008927">
    <property type="entry name" value="6-PGluconate_DH-like_C_sf"/>
</dbReference>
<evidence type="ECO:0000256" key="4">
    <source>
        <dbReference type="HAMAP-Rule" id="MF_01925"/>
    </source>
</evidence>
<evidence type="ECO:0000259" key="8">
    <source>
        <dbReference type="Pfam" id="PF03807"/>
    </source>
</evidence>
<keyword evidence="11" id="KW-1185">Reference proteome</keyword>
<dbReference type="Gene3D" id="3.40.50.720">
    <property type="entry name" value="NAD(P)-binding Rossmann-like Domain"/>
    <property type="match status" value="1"/>
</dbReference>
<dbReference type="AlphaFoldDB" id="A0A7W8DKH4"/>
<name>A0A7W8DKH4_9BACT</name>
<gene>
    <name evidence="4" type="primary">proC</name>
    <name evidence="10" type="ORF">HNQ65_002453</name>
</gene>
<evidence type="ECO:0000256" key="3">
    <source>
        <dbReference type="ARBA" id="ARBA00023002"/>
    </source>
</evidence>
<protein>
    <recommendedName>
        <fullName evidence="4 5">Pyrroline-5-carboxylate reductase</fullName>
        <shortName evidence="4">P5C reductase</shortName>
        <shortName evidence="4">P5CR</shortName>
        <ecNumber evidence="4 5">1.5.1.2</ecNumber>
    </recommendedName>
    <alternativeName>
        <fullName evidence="4">PCA reductase</fullName>
    </alternativeName>
</protein>
<dbReference type="EMBL" id="JACHIG010000004">
    <property type="protein sequence ID" value="MBB5032871.1"/>
    <property type="molecule type" value="Genomic_DNA"/>
</dbReference>
<feature type="domain" description="Pyrroline-5-carboxylate reductase dimerisation" evidence="9">
    <location>
        <begin position="160"/>
        <end position="264"/>
    </location>
</feature>
<keyword evidence="4 7" id="KW-0641">Proline biosynthesis</keyword>
<dbReference type="PANTHER" id="PTHR11645">
    <property type="entry name" value="PYRROLINE-5-CARBOXYLATE REDUCTASE"/>
    <property type="match status" value="1"/>
</dbReference>
<evidence type="ECO:0000256" key="6">
    <source>
        <dbReference type="PIRSR" id="PIRSR000193-1"/>
    </source>
</evidence>
<dbReference type="SUPFAM" id="SSF51735">
    <property type="entry name" value="NAD(P)-binding Rossmann-fold domains"/>
    <property type="match status" value="1"/>
</dbReference>
<comment type="pathway">
    <text evidence="4 7">Amino-acid biosynthesis; L-proline biosynthesis; L-proline from L-glutamate 5-semialdehyde: step 1/1.</text>
</comment>
<keyword evidence="2 4" id="KW-0521">NADP</keyword>
<dbReference type="InterPro" id="IPR028939">
    <property type="entry name" value="P5C_Rdtase_cat_N"/>
</dbReference>
<evidence type="ECO:0000313" key="10">
    <source>
        <dbReference type="EMBL" id="MBB5032871.1"/>
    </source>
</evidence>
<dbReference type="GO" id="GO:0055129">
    <property type="term" value="P:L-proline biosynthetic process"/>
    <property type="evidence" value="ECO:0007669"/>
    <property type="project" value="UniProtKB-UniRule"/>
</dbReference>
<evidence type="ECO:0000313" key="11">
    <source>
        <dbReference type="Proteomes" id="UP000590740"/>
    </source>
</evidence>
<dbReference type="PIRSF" id="PIRSF000193">
    <property type="entry name" value="Pyrrol-5-carb_rd"/>
    <property type="match status" value="1"/>
</dbReference>
<dbReference type="HAMAP" id="MF_01925">
    <property type="entry name" value="P5C_reductase"/>
    <property type="match status" value="1"/>
</dbReference>
<organism evidence="10 11">
    <name type="scientific">Prosthecobacter vanneervenii</name>
    <dbReference type="NCBI Taxonomy" id="48466"/>
    <lineage>
        <taxon>Bacteria</taxon>
        <taxon>Pseudomonadati</taxon>
        <taxon>Verrucomicrobiota</taxon>
        <taxon>Verrucomicrobiia</taxon>
        <taxon>Verrucomicrobiales</taxon>
        <taxon>Verrucomicrobiaceae</taxon>
        <taxon>Prosthecobacter</taxon>
    </lineage>
</organism>
<feature type="binding site" evidence="6">
    <location>
        <begin position="6"/>
        <end position="11"/>
    </location>
    <ligand>
        <name>NADP(+)</name>
        <dbReference type="ChEBI" id="CHEBI:58349"/>
    </ligand>
</feature>
<dbReference type="PROSITE" id="PS00521">
    <property type="entry name" value="P5CR"/>
    <property type="match status" value="1"/>
</dbReference>
<keyword evidence="3 4" id="KW-0560">Oxidoreductase</keyword>